<name>C6BC90_RALP1</name>
<organism evidence="2">
    <name type="scientific">Ralstonia pickettii (strain 12D)</name>
    <dbReference type="NCBI Taxonomy" id="428406"/>
    <lineage>
        <taxon>Bacteria</taxon>
        <taxon>Pseudomonadati</taxon>
        <taxon>Pseudomonadota</taxon>
        <taxon>Betaproteobacteria</taxon>
        <taxon>Burkholderiales</taxon>
        <taxon>Burkholderiaceae</taxon>
        <taxon>Ralstonia</taxon>
    </lineage>
</organism>
<dbReference type="KEGG" id="rpf:Rpic12D_2300"/>
<reference evidence="2" key="1">
    <citation type="submission" date="2009-06" db="EMBL/GenBank/DDBJ databases">
        <title>Complete sequence chromosome 1 of Ralstonia pickettii 12D.</title>
        <authorList>
            <consortium name="US DOE Joint Genome Institute"/>
            <person name="Lucas S."/>
            <person name="Copeland A."/>
            <person name="Lapidus A."/>
            <person name="Glavina del Rio T."/>
            <person name="Dalin E."/>
            <person name="Tice H."/>
            <person name="Bruce D."/>
            <person name="Goodwin L."/>
            <person name="Pitluck S."/>
            <person name="Sims D."/>
            <person name="Meincke L."/>
            <person name="Brettin T."/>
            <person name="Detter J.C."/>
            <person name="Han C."/>
            <person name="Larimer F."/>
            <person name="Land M."/>
            <person name="Hauser L."/>
            <person name="Kyrpides N."/>
            <person name="Ovchinnikova G."/>
            <person name="Marsh T."/>
            <person name="Richardson P."/>
        </authorList>
    </citation>
    <scope>NUCLEOTIDE SEQUENCE [LARGE SCALE GENOMIC DNA]</scope>
    <source>
        <strain evidence="2">12D</strain>
    </source>
</reference>
<gene>
    <name evidence="2" type="ordered locus">Rpic12D_2300</name>
</gene>
<dbReference type="EMBL" id="CP001644">
    <property type="protein sequence ID" value="ACS63574.1"/>
    <property type="molecule type" value="Genomic_DNA"/>
</dbReference>
<dbReference type="AlphaFoldDB" id="C6BC90"/>
<feature type="region of interest" description="Disordered" evidence="1">
    <location>
        <begin position="32"/>
        <end position="53"/>
    </location>
</feature>
<evidence type="ECO:0000313" key="2">
    <source>
        <dbReference type="EMBL" id="ACS63574.1"/>
    </source>
</evidence>
<dbReference type="HOGENOM" id="CLU_3065367_0_0_4"/>
<accession>C6BC90</accession>
<evidence type="ECO:0000256" key="1">
    <source>
        <dbReference type="SAM" id="MobiDB-lite"/>
    </source>
</evidence>
<feature type="compositionally biased region" description="Basic residues" evidence="1">
    <location>
        <begin position="38"/>
        <end position="53"/>
    </location>
</feature>
<proteinExistence type="predicted"/>
<sequence>MSKNTTAVARGALPAKLKLELPKTTPLIRVSDMEKGNRAMRRAAKKQNQRSSK</sequence>
<dbReference type="STRING" id="428406.Rpic12D_2300"/>
<protein>
    <submittedName>
        <fullName evidence="2">Uncharacterized protein</fullName>
    </submittedName>
</protein>